<accession>A0ACB8QXA3</accession>
<organism evidence="1 2">
    <name type="scientific">Vararia minispora EC-137</name>
    <dbReference type="NCBI Taxonomy" id="1314806"/>
    <lineage>
        <taxon>Eukaryota</taxon>
        <taxon>Fungi</taxon>
        <taxon>Dikarya</taxon>
        <taxon>Basidiomycota</taxon>
        <taxon>Agaricomycotina</taxon>
        <taxon>Agaricomycetes</taxon>
        <taxon>Russulales</taxon>
        <taxon>Lachnocladiaceae</taxon>
        <taxon>Vararia</taxon>
    </lineage>
</organism>
<comment type="caution">
    <text evidence="1">The sequence shown here is derived from an EMBL/GenBank/DDBJ whole genome shotgun (WGS) entry which is preliminary data.</text>
</comment>
<reference evidence="1" key="2">
    <citation type="journal article" date="2022" name="New Phytol.">
        <title>Evolutionary transition to the ectomycorrhizal habit in the genomes of a hyperdiverse lineage of mushroom-forming fungi.</title>
        <authorList>
            <person name="Looney B."/>
            <person name="Miyauchi S."/>
            <person name="Morin E."/>
            <person name="Drula E."/>
            <person name="Courty P.E."/>
            <person name="Kohler A."/>
            <person name="Kuo A."/>
            <person name="LaButti K."/>
            <person name="Pangilinan J."/>
            <person name="Lipzen A."/>
            <person name="Riley R."/>
            <person name="Andreopoulos W."/>
            <person name="He G."/>
            <person name="Johnson J."/>
            <person name="Nolan M."/>
            <person name="Tritt A."/>
            <person name="Barry K.W."/>
            <person name="Grigoriev I.V."/>
            <person name="Nagy L.G."/>
            <person name="Hibbett D."/>
            <person name="Henrissat B."/>
            <person name="Matheny P.B."/>
            <person name="Labbe J."/>
            <person name="Martin F.M."/>
        </authorList>
    </citation>
    <scope>NUCLEOTIDE SEQUENCE</scope>
    <source>
        <strain evidence="1">EC-137</strain>
    </source>
</reference>
<evidence type="ECO:0000313" key="2">
    <source>
        <dbReference type="Proteomes" id="UP000814128"/>
    </source>
</evidence>
<evidence type="ECO:0000313" key="1">
    <source>
        <dbReference type="EMBL" id="KAI0035961.1"/>
    </source>
</evidence>
<sequence>MTESQSPLSSFDPFATHPFTNNQGLMPHPPPPSKYPRGVNPAYGYQPSAPATPPSGISQPSTPLAAPLPTIYPPRMTPPAVSAPPNRGIFYTYTPERRGTPELEDILAKKQRPQTWGTK</sequence>
<dbReference type="EMBL" id="MU273477">
    <property type="protein sequence ID" value="KAI0035961.1"/>
    <property type="molecule type" value="Genomic_DNA"/>
</dbReference>
<name>A0ACB8QXA3_9AGAM</name>
<dbReference type="Proteomes" id="UP000814128">
    <property type="component" value="Unassembled WGS sequence"/>
</dbReference>
<keyword evidence="2" id="KW-1185">Reference proteome</keyword>
<reference evidence="1" key="1">
    <citation type="submission" date="2021-02" db="EMBL/GenBank/DDBJ databases">
        <authorList>
            <consortium name="DOE Joint Genome Institute"/>
            <person name="Ahrendt S."/>
            <person name="Looney B.P."/>
            <person name="Miyauchi S."/>
            <person name="Morin E."/>
            <person name="Drula E."/>
            <person name="Courty P.E."/>
            <person name="Chicoki N."/>
            <person name="Fauchery L."/>
            <person name="Kohler A."/>
            <person name="Kuo A."/>
            <person name="Labutti K."/>
            <person name="Pangilinan J."/>
            <person name="Lipzen A."/>
            <person name="Riley R."/>
            <person name="Andreopoulos W."/>
            <person name="He G."/>
            <person name="Johnson J."/>
            <person name="Barry K.W."/>
            <person name="Grigoriev I.V."/>
            <person name="Nagy L."/>
            <person name="Hibbett D."/>
            <person name="Henrissat B."/>
            <person name="Matheny P.B."/>
            <person name="Labbe J."/>
            <person name="Martin F."/>
        </authorList>
    </citation>
    <scope>NUCLEOTIDE SEQUENCE</scope>
    <source>
        <strain evidence="1">EC-137</strain>
    </source>
</reference>
<protein>
    <submittedName>
        <fullName evidence="1">Uncharacterized protein</fullName>
    </submittedName>
</protein>
<gene>
    <name evidence="1" type="ORF">K488DRAFT_42205</name>
</gene>
<proteinExistence type="predicted"/>